<dbReference type="Proteomes" id="UP000525078">
    <property type="component" value="Unassembled WGS sequence"/>
</dbReference>
<dbReference type="SUPFAM" id="SSF51735">
    <property type="entry name" value="NAD(P)-binding Rossmann-fold domains"/>
    <property type="match status" value="1"/>
</dbReference>
<name>A0A7J6E7G5_CANSA</name>
<comment type="caution">
    <text evidence="4">The sequence shown here is derived from an EMBL/GenBank/DDBJ whole genome shotgun (WGS) entry which is preliminary data.</text>
</comment>
<protein>
    <submittedName>
        <fullName evidence="4">Uncharacterized protein</fullName>
    </submittedName>
</protein>
<dbReference type="Gene3D" id="3.40.50.720">
    <property type="entry name" value="NAD(P)-binding Rossmann-like Domain"/>
    <property type="match status" value="1"/>
</dbReference>
<feature type="region of interest" description="Disordered" evidence="3">
    <location>
        <begin position="8"/>
        <end position="29"/>
    </location>
</feature>
<evidence type="ECO:0000313" key="4">
    <source>
        <dbReference type="EMBL" id="KAF4354403.1"/>
    </source>
</evidence>
<dbReference type="AlphaFoldDB" id="A0A7J6E7G5"/>
<proteinExistence type="inferred from homology"/>
<keyword evidence="2" id="KW-0560">Oxidoreductase</keyword>
<gene>
    <name evidence="4" type="ORF">F8388_027337</name>
</gene>
<dbReference type="InterPro" id="IPR010945">
    <property type="entry name" value="Malate_DH_type2"/>
</dbReference>
<dbReference type="GO" id="GO:0006108">
    <property type="term" value="P:malate metabolic process"/>
    <property type="evidence" value="ECO:0007669"/>
    <property type="project" value="InterPro"/>
</dbReference>
<reference evidence="4 5" key="1">
    <citation type="journal article" date="2020" name="bioRxiv">
        <title>Sequence and annotation of 42 cannabis genomes reveals extensive copy number variation in cannabinoid synthesis and pathogen resistance genes.</title>
        <authorList>
            <person name="Mckernan K.J."/>
            <person name="Helbert Y."/>
            <person name="Kane L.T."/>
            <person name="Ebling H."/>
            <person name="Zhang L."/>
            <person name="Liu B."/>
            <person name="Eaton Z."/>
            <person name="Mclaughlin S."/>
            <person name="Kingan S."/>
            <person name="Baybayan P."/>
            <person name="Concepcion G."/>
            <person name="Jordan M."/>
            <person name="Riva A."/>
            <person name="Barbazuk W."/>
            <person name="Harkins T."/>
        </authorList>
    </citation>
    <scope>NUCLEOTIDE SEQUENCE [LARGE SCALE GENOMIC DNA]</scope>
    <source>
        <strain evidence="5">cv. Jamaican Lion 4</strain>
        <tissue evidence="4">Leaf</tissue>
    </source>
</reference>
<dbReference type="InterPro" id="IPR036291">
    <property type="entry name" value="NAD(P)-bd_dom_sf"/>
</dbReference>
<dbReference type="PANTHER" id="PTHR23382">
    <property type="entry name" value="MALATE DEHYDROGENASE"/>
    <property type="match status" value="1"/>
</dbReference>
<accession>A0A7J6E7G5</accession>
<feature type="compositionally biased region" description="Low complexity" evidence="3">
    <location>
        <begin position="19"/>
        <end position="29"/>
    </location>
</feature>
<evidence type="ECO:0000313" key="5">
    <source>
        <dbReference type="Proteomes" id="UP000525078"/>
    </source>
</evidence>
<sequence length="154" mass="16956">MLFLHCLDNSKPQTPTPSSPSSNDISSLSEISKRVPTVNSYEEETKSWKKLINVAVSGAAGMISNHLLFKLAAGEVFGPDQPIALKLLGSERSIQALEGELKEISTLYTAFVIFKSLQEAEEAYEKVEGSILIEVIRVTMTIFDEKLLVNKLIV</sequence>
<evidence type="ECO:0000256" key="1">
    <source>
        <dbReference type="ARBA" id="ARBA00009613"/>
    </source>
</evidence>
<evidence type="ECO:0000256" key="2">
    <source>
        <dbReference type="ARBA" id="ARBA00023002"/>
    </source>
</evidence>
<comment type="similarity">
    <text evidence="1">Belongs to the LDH/MDH superfamily. MDH type 2 family.</text>
</comment>
<organism evidence="4 5">
    <name type="scientific">Cannabis sativa</name>
    <name type="common">Hemp</name>
    <name type="synonym">Marijuana</name>
    <dbReference type="NCBI Taxonomy" id="3483"/>
    <lineage>
        <taxon>Eukaryota</taxon>
        <taxon>Viridiplantae</taxon>
        <taxon>Streptophyta</taxon>
        <taxon>Embryophyta</taxon>
        <taxon>Tracheophyta</taxon>
        <taxon>Spermatophyta</taxon>
        <taxon>Magnoliopsida</taxon>
        <taxon>eudicotyledons</taxon>
        <taxon>Gunneridae</taxon>
        <taxon>Pentapetalae</taxon>
        <taxon>rosids</taxon>
        <taxon>fabids</taxon>
        <taxon>Rosales</taxon>
        <taxon>Cannabaceae</taxon>
        <taxon>Cannabis</taxon>
    </lineage>
</organism>
<dbReference type="EMBL" id="JAATIP010000281">
    <property type="protein sequence ID" value="KAF4354403.1"/>
    <property type="molecule type" value="Genomic_DNA"/>
</dbReference>
<dbReference type="GO" id="GO:0016615">
    <property type="term" value="F:malate dehydrogenase activity"/>
    <property type="evidence" value="ECO:0007669"/>
    <property type="project" value="InterPro"/>
</dbReference>
<evidence type="ECO:0000256" key="3">
    <source>
        <dbReference type="SAM" id="MobiDB-lite"/>
    </source>
</evidence>